<organism evidence="1 2">
    <name type="scientific">Aphis glycines</name>
    <name type="common">Soybean aphid</name>
    <dbReference type="NCBI Taxonomy" id="307491"/>
    <lineage>
        <taxon>Eukaryota</taxon>
        <taxon>Metazoa</taxon>
        <taxon>Ecdysozoa</taxon>
        <taxon>Arthropoda</taxon>
        <taxon>Hexapoda</taxon>
        <taxon>Insecta</taxon>
        <taxon>Pterygota</taxon>
        <taxon>Neoptera</taxon>
        <taxon>Paraneoptera</taxon>
        <taxon>Hemiptera</taxon>
        <taxon>Sternorrhyncha</taxon>
        <taxon>Aphidomorpha</taxon>
        <taxon>Aphidoidea</taxon>
        <taxon>Aphididae</taxon>
        <taxon>Aphidini</taxon>
        <taxon>Aphis</taxon>
        <taxon>Aphis</taxon>
    </lineage>
</organism>
<comment type="caution">
    <text evidence="1">The sequence shown here is derived from an EMBL/GenBank/DDBJ whole genome shotgun (WGS) entry which is preliminary data.</text>
</comment>
<dbReference type="AlphaFoldDB" id="A0A6G0TRX9"/>
<name>A0A6G0TRX9_APHGL</name>
<protein>
    <submittedName>
        <fullName evidence="1">Uncharacterized protein</fullName>
    </submittedName>
</protein>
<sequence length="176" mass="19798">MFCSLEDSKWKTSGFYGASSKSCCCEALSSLKCNLTATIDTLAEIAENDAEFGFNAAALFNCIQSFDFVFSLILMEDVLTKTNVLSKYLQFPSLNYGLVIKMVKETIISFKDLKTEDNFQKVWERVENISKSYSFSEARLPRLKSVPLKLGGVTKQSVKNVQDDKTIIKLMCITVF</sequence>
<keyword evidence="2" id="KW-1185">Reference proteome</keyword>
<reference evidence="1 2" key="1">
    <citation type="submission" date="2019-08" db="EMBL/GenBank/DDBJ databases">
        <title>The genome of the soybean aphid Biotype 1, its phylome, world population structure and adaptation to the North American continent.</title>
        <authorList>
            <person name="Giordano R."/>
            <person name="Donthu R.K."/>
            <person name="Hernandez A.G."/>
            <person name="Wright C.L."/>
            <person name="Zimin A.V."/>
        </authorList>
    </citation>
    <scope>NUCLEOTIDE SEQUENCE [LARGE SCALE GENOMIC DNA]</scope>
    <source>
        <tissue evidence="1">Whole aphids</tissue>
    </source>
</reference>
<accession>A0A6G0TRX9</accession>
<evidence type="ECO:0000313" key="1">
    <source>
        <dbReference type="EMBL" id="KAE9536695.1"/>
    </source>
</evidence>
<dbReference type="EMBL" id="VYZN01000022">
    <property type="protein sequence ID" value="KAE9536695.1"/>
    <property type="molecule type" value="Genomic_DNA"/>
</dbReference>
<dbReference type="Proteomes" id="UP000475862">
    <property type="component" value="Unassembled WGS sequence"/>
</dbReference>
<dbReference type="OrthoDB" id="6602708at2759"/>
<proteinExistence type="predicted"/>
<evidence type="ECO:0000313" key="2">
    <source>
        <dbReference type="Proteomes" id="UP000475862"/>
    </source>
</evidence>
<gene>
    <name evidence="1" type="ORF">AGLY_007097</name>
</gene>